<dbReference type="Proteomes" id="UP001163046">
    <property type="component" value="Unassembled WGS sequence"/>
</dbReference>
<accession>A0A9W9YJU0</accession>
<dbReference type="PANTHER" id="PTHR33361">
    <property type="entry name" value="GLR0591 PROTEIN"/>
    <property type="match status" value="1"/>
</dbReference>
<sequence>MNTTWYKTRGESVHTSLKRFLLVYLGEPLTRLISGATGMAKLPLRSVYADGSRDPSKPTTGRLPNGDVINGTNSYKMLLPFFTSSSITPEELRSMGYKKLKALLGQVKELAQQYTGLHDNSAVVKFKQVLKSRDMFFNDDTFPANESGEEAFMKCADTKGARVFCPVRWKALKKWINITKHVS</sequence>
<reference evidence="1" key="1">
    <citation type="submission" date="2023-01" db="EMBL/GenBank/DDBJ databases">
        <title>Genome assembly of the deep-sea coral Lophelia pertusa.</title>
        <authorList>
            <person name="Herrera S."/>
            <person name="Cordes E."/>
        </authorList>
    </citation>
    <scope>NUCLEOTIDE SEQUENCE</scope>
    <source>
        <strain evidence="1">USNM1676648</strain>
        <tissue evidence="1">Polyp</tissue>
    </source>
</reference>
<gene>
    <name evidence="1" type="ORF">OS493_030847</name>
</gene>
<evidence type="ECO:0000313" key="2">
    <source>
        <dbReference type="Proteomes" id="UP001163046"/>
    </source>
</evidence>
<dbReference type="EMBL" id="MU827335">
    <property type="protein sequence ID" value="KAJ7353997.1"/>
    <property type="molecule type" value="Genomic_DNA"/>
</dbReference>
<dbReference type="AlphaFoldDB" id="A0A9W9YJU0"/>
<proteinExistence type="predicted"/>
<organism evidence="1 2">
    <name type="scientific">Desmophyllum pertusum</name>
    <dbReference type="NCBI Taxonomy" id="174260"/>
    <lineage>
        <taxon>Eukaryota</taxon>
        <taxon>Metazoa</taxon>
        <taxon>Cnidaria</taxon>
        <taxon>Anthozoa</taxon>
        <taxon>Hexacorallia</taxon>
        <taxon>Scleractinia</taxon>
        <taxon>Caryophylliina</taxon>
        <taxon>Caryophylliidae</taxon>
        <taxon>Desmophyllum</taxon>
    </lineage>
</organism>
<dbReference type="InterPro" id="IPR010281">
    <property type="entry name" value="DUF885"/>
</dbReference>
<comment type="caution">
    <text evidence="1">The sequence shown here is derived from an EMBL/GenBank/DDBJ whole genome shotgun (WGS) entry which is preliminary data.</text>
</comment>
<dbReference type="PANTHER" id="PTHR33361:SF2">
    <property type="entry name" value="DUF885 DOMAIN-CONTAINING PROTEIN"/>
    <property type="match status" value="1"/>
</dbReference>
<protein>
    <submittedName>
        <fullName evidence="1">Uncharacterized protein</fullName>
    </submittedName>
</protein>
<keyword evidence="2" id="KW-1185">Reference proteome</keyword>
<name>A0A9W9YJU0_9CNID</name>
<evidence type="ECO:0000313" key="1">
    <source>
        <dbReference type="EMBL" id="KAJ7353997.1"/>
    </source>
</evidence>
<dbReference type="OrthoDB" id="5959877at2759"/>